<comment type="caution">
    <text evidence="5">The sequence shown here is derived from an EMBL/GenBank/DDBJ whole genome shotgun (WGS) entry which is preliminary data.</text>
</comment>
<dbReference type="CDD" id="cd02440">
    <property type="entry name" value="AdoMet_MTases"/>
    <property type="match status" value="1"/>
</dbReference>
<gene>
    <name evidence="5" type="ORF">AB0E65_03615</name>
</gene>
<dbReference type="EMBL" id="JBEZUR010000003">
    <property type="protein sequence ID" value="MEU3553319.1"/>
    <property type="molecule type" value="Genomic_DNA"/>
</dbReference>
<evidence type="ECO:0000313" key="5">
    <source>
        <dbReference type="EMBL" id="MEU3553319.1"/>
    </source>
</evidence>
<dbReference type="Proteomes" id="UP001550850">
    <property type="component" value="Unassembled WGS sequence"/>
</dbReference>
<dbReference type="SUPFAM" id="SSF53335">
    <property type="entry name" value="S-adenosyl-L-methionine-dependent methyltransferases"/>
    <property type="match status" value="1"/>
</dbReference>
<dbReference type="Pfam" id="PF08241">
    <property type="entry name" value="Methyltransf_11"/>
    <property type="match status" value="1"/>
</dbReference>
<dbReference type="RefSeq" id="WP_245967424.1">
    <property type="nucleotide sequence ID" value="NZ_BEVZ01000002.1"/>
</dbReference>
<evidence type="ECO:0000313" key="6">
    <source>
        <dbReference type="Proteomes" id="UP001550850"/>
    </source>
</evidence>
<keyword evidence="6" id="KW-1185">Reference proteome</keyword>
<sequence length="418" mass="44643">MGERIFALNDLTGVRSVCGCLSCRLGAVFADHLTALRTGFPGSVSVLGHRGPSPGTTAVAHLLAVRLGEELADVVVWEEMRPDQLAAWLPQPEARARVAQLAGRIPRLVRLRQAIRSGTLRPSGAAGSALAAGRYPSFRFLVEHWPELEKESTRMTIIPSPTSPDFATVGGAYADYSSGGRGRLRHDITARRVLAELGNRTARVLDVGCGDGEMVLRLAAAGHEVTGVEKSAGMLATAAERVAAVPELAKRVTLAEGDIYSLPFDDVSFDAVCCHGVVMYLPDSVAPAAHLARLVAPGGVLSILTKNQLAVGVREALRGQYASAQEQIETSQAASQGNLGITTRGDTPAHLDELARANGLTPLPWQGVRIFHDHRDGWKPEEDEYQAALAAEWAASTRSPYRELGRLVHALARREAVA</sequence>
<dbReference type="Gene3D" id="3.40.50.150">
    <property type="entry name" value="Vaccinia Virus protein VP39"/>
    <property type="match status" value="1"/>
</dbReference>
<evidence type="ECO:0000259" key="4">
    <source>
        <dbReference type="Pfam" id="PF08241"/>
    </source>
</evidence>
<dbReference type="PANTHER" id="PTHR43464:SF19">
    <property type="entry name" value="UBIQUINONE BIOSYNTHESIS O-METHYLTRANSFERASE, MITOCHONDRIAL"/>
    <property type="match status" value="1"/>
</dbReference>
<name>A0ABV2YC69_9ACTN</name>
<evidence type="ECO:0000256" key="1">
    <source>
        <dbReference type="ARBA" id="ARBA00022603"/>
    </source>
</evidence>
<dbReference type="PANTHER" id="PTHR43464">
    <property type="entry name" value="METHYLTRANSFERASE"/>
    <property type="match status" value="1"/>
</dbReference>
<accession>A0ABV2YC69</accession>
<dbReference type="GO" id="GO:0032259">
    <property type="term" value="P:methylation"/>
    <property type="evidence" value="ECO:0007669"/>
    <property type="project" value="UniProtKB-KW"/>
</dbReference>
<dbReference type="InterPro" id="IPR029063">
    <property type="entry name" value="SAM-dependent_MTases_sf"/>
</dbReference>
<keyword evidence="2" id="KW-0808">Transferase</keyword>
<keyword evidence="1 5" id="KW-0489">Methyltransferase</keyword>
<organism evidence="5 6">
    <name type="scientific">Streptomyces fragilis</name>
    <dbReference type="NCBI Taxonomy" id="67301"/>
    <lineage>
        <taxon>Bacteria</taxon>
        <taxon>Bacillati</taxon>
        <taxon>Actinomycetota</taxon>
        <taxon>Actinomycetes</taxon>
        <taxon>Kitasatosporales</taxon>
        <taxon>Streptomycetaceae</taxon>
        <taxon>Streptomyces</taxon>
    </lineage>
</organism>
<evidence type="ECO:0000256" key="3">
    <source>
        <dbReference type="ARBA" id="ARBA00022691"/>
    </source>
</evidence>
<proteinExistence type="predicted"/>
<reference evidence="5 6" key="1">
    <citation type="submission" date="2024-06" db="EMBL/GenBank/DDBJ databases">
        <title>The Natural Products Discovery Center: Release of the First 8490 Sequenced Strains for Exploring Actinobacteria Biosynthetic Diversity.</title>
        <authorList>
            <person name="Kalkreuter E."/>
            <person name="Kautsar S.A."/>
            <person name="Yang D."/>
            <person name="Bader C.D."/>
            <person name="Teijaro C.N."/>
            <person name="Fluegel L."/>
            <person name="Davis C.M."/>
            <person name="Simpson J.R."/>
            <person name="Lauterbach L."/>
            <person name="Steele A.D."/>
            <person name="Gui C."/>
            <person name="Meng S."/>
            <person name="Li G."/>
            <person name="Viehrig K."/>
            <person name="Ye F."/>
            <person name="Su P."/>
            <person name="Kiefer A.F."/>
            <person name="Nichols A."/>
            <person name="Cepeda A.J."/>
            <person name="Yan W."/>
            <person name="Fan B."/>
            <person name="Jiang Y."/>
            <person name="Adhikari A."/>
            <person name="Zheng C.-J."/>
            <person name="Schuster L."/>
            <person name="Cowan T.M."/>
            <person name="Smanski M.J."/>
            <person name="Chevrette M.G."/>
            <person name="De Carvalho L.P.S."/>
            <person name="Shen B."/>
        </authorList>
    </citation>
    <scope>NUCLEOTIDE SEQUENCE [LARGE SCALE GENOMIC DNA]</scope>
    <source>
        <strain evidence="5 6">NPDC038104</strain>
    </source>
</reference>
<dbReference type="GO" id="GO:0008168">
    <property type="term" value="F:methyltransferase activity"/>
    <property type="evidence" value="ECO:0007669"/>
    <property type="project" value="UniProtKB-KW"/>
</dbReference>
<feature type="domain" description="Methyltransferase type 11" evidence="4">
    <location>
        <begin position="205"/>
        <end position="302"/>
    </location>
</feature>
<evidence type="ECO:0000256" key="2">
    <source>
        <dbReference type="ARBA" id="ARBA00022679"/>
    </source>
</evidence>
<keyword evidence="3" id="KW-0949">S-adenosyl-L-methionine</keyword>
<dbReference type="InterPro" id="IPR013216">
    <property type="entry name" value="Methyltransf_11"/>
</dbReference>
<protein>
    <submittedName>
        <fullName evidence="5">Methyltransferase domain-containing protein</fullName>
    </submittedName>
</protein>